<evidence type="ECO:0000256" key="5">
    <source>
        <dbReference type="ARBA" id="ARBA00022989"/>
    </source>
</evidence>
<keyword evidence="7 11" id="KW-0406">Ion transport</keyword>
<evidence type="ECO:0000256" key="6">
    <source>
        <dbReference type="ARBA" id="ARBA00023053"/>
    </source>
</evidence>
<evidence type="ECO:0000256" key="4">
    <source>
        <dbReference type="ARBA" id="ARBA00022692"/>
    </source>
</evidence>
<evidence type="ECO:0000256" key="9">
    <source>
        <dbReference type="ARBA" id="ARBA00023201"/>
    </source>
</evidence>
<keyword evidence="4 11" id="KW-0812">Transmembrane</keyword>
<dbReference type="InterPro" id="IPR001873">
    <property type="entry name" value="ENaC"/>
</dbReference>
<gene>
    <name evidence="13" type="ORF">UXM345_LOCUS23148</name>
</gene>
<dbReference type="Proteomes" id="UP000663842">
    <property type="component" value="Unassembled WGS sequence"/>
</dbReference>
<evidence type="ECO:0000256" key="1">
    <source>
        <dbReference type="ARBA" id="ARBA00004141"/>
    </source>
</evidence>
<keyword evidence="2 11" id="KW-0813">Transport</keyword>
<dbReference type="GO" id="GO:0005886">
    <property type="term" value="C:plasma membrane"/>
    <property type="evidence" value="ECO:0007669"/>
    <property type="project" value="TreeGrafter"/>
</dbReference>
<comment type="similarity">
    <text evidence="11">Belongs to the amiloride-sensitive sodium channel (TC 1.A.6) family.</text>
</comment>
<sequence>MTNTNNNRVVPTESMTNEAWATASPRPRRRSIIREFALYTSTDSLPGIARSQISVERSQTFPAVTFCNCSSARFDGFIGPFLNYTNSINATNTNDTTTFTPRQAALLRDYLQYRLNTGQSVAEDFLSLDTMLIECFFYNDQTCTGNDFISTSLRYTNDNGGSGKLILRLYAQSQLYAPYILEVDVSVGMVAMIHDNTQLPLIDVAGILLEPGRKHKLGYKKKQYKFLPSPYTYCTTDIPRPMRAMFDHYQECGCVSSYEWSARSILLSETKTIVEAPLCKTKCFTVTCALTTSSVVAPSTRYASSTKAYLESMSVPLSADWSTNWLSEIQNNYVALGVVCEFTQVENYTQEASVGPADVLSDVGGHTKLWT</sequence>
<comment type="subcellular location">
    <subcellularLocation>
        <location evidence="1">Membrane</location>
        <topology evidence="1">Multi-pass membrane protein</topology>
    </subcellularLocation>
</comment>
<evidence type="ECO:0000256" key="7">
    <source>
        <dbReference type="ARBA" id="ARBA00023065"/>
    </source>
</evidence>
<name>A0A819VZ43_9BILA</name>
<evidence type="ECO:0000256" key="2">
    <source>
        <dbReference type="ARBA" id="ARBA00022448"/>
    </source>
</evidence>
<evidence type="ECO:0000313" key="14">
    <source>
        <dbReference type="Proteomes" id="UP000663842"/>
    </source>
</evidence>
<feature type="region of interest" description="Disordered" evidence="12">
    <location>
        <begin position="1"/>
        <end position="23"/>
    </location>
</feature>
<organism evidence="13 14">
    <name type="scientific">Rotaria magnacalcarata</name>
    <dbReference type="NCBI Taxonomy" id="392030"/>
    <lineage>
        <taxon>Eukaryota</taxon>
        <taxon>Metazoa</taxon>
        <taxon>Spiralia</taxon>
        <taxon>Gnathifera</taxon>
        <taxon>Rotifera</taxon>
        <taxon>Eurotatoria</taxon>
        <taxon>Bdelloidea</taxon>
        <taxon>Philodinida</taxon>
        <taxon>Philodinidae</taxon>
        <taxon>Rotaria</taxon>
    </lineage>
</organism>
<reference evidence="13" key="1">
    <citation type="submission" date="2021-02" db="EMBL/GenBank/DDBJ databases">
        <authorList>
            <person name="Nowell W R."/>
        </authorList>
    </citation>
    <scope>NUCLEOTIDE SEQUENCE</scope>
</reference>
<keyword evidence="3 11" id="KW-0894">Sodium channel</keyword>
<keyword evidence="6" id="KW-0915">Sodium</keyword>
<evidence type="ECO:0000256" key="3">
    <source>
        <dbReference type="ARBA" id="ARBA00022461"/>
    </source>
</evidence>
<dbReference type="AlphaFoldDB" id="A0A819VZ43"/>
<evidence type="ECO:0000256" key="12">
    <source>
        <dbReference type="SAM" id="MobiDB-lite"/>
    </source>
</evidence>
<proteinExistence type="inferred from homology"/>
<keyword evidence="8" id="KW-0472">Membrane</keyword>
<dbReference type="EMBL" id="CAJOBF010003936">
    <property type="protein sequence ID" value="CAF4116543.1"/>
    <property type="molecule type" value="Genomic_DNA"/>
</dbReference>
<evidence type="ECO:0000256" key="11">
    <source>
        <dbReference type="RuleBase" id="RU000679"/>
    </source>
</evidence>
<keyword evidence="5" id="KW-1133">Transmembrane helix</keyword>
<dbReference type="GO" id="GO:0015280">
    <property type="term" value="F:ligand-gated sodium channel activity"/>
    <property type="evidence" value="ECO:0007669"/>
    <property type="project" value="TreeGrafter"/>
</dbReference>
<keyword evidence="10 11" id="KW-0407">Ion channel</keyword>
<accession>A0A819VZ43</accession>
<comment type="caution">
    <text evidence="13">The sequence shown here is derived from an EMBL/GenBank/DDBJ whole genome shotgun (WGS) entry which is preliminary data.</text>
</comment>
<evidence type="ECO:0000313" key="13">
    <source>
        <dbReference type="EMBL" id="CAF4116543.1"/>
    </source>
</evidence>
<dbReference type="Gene3D" id="2.60.470.10">
    <property type="entry name" value="Acid-sensing ion channels like domains"/>
    <property type="match status" value="1"/>
</dbReference>
<feature type="compositionally biased region" description="Polar residues" evidence="12">
    <location>
        <begin position="1"/>
        <end position="19"/>
    </location>
</feature>
<protein>
    <submittedName>
        <fullName evidence="13">Uncharacterized protein</fullName>
    </submittedName>
</protein>
<dbReference type="Pfam" id="PF00858">
    <property type="entry name" value="ASC"/>
    <property type="match status" value="1"/>
</dbReference>
<dbReference type="PRINTS" id="PR01078">
    <property type="entry name" value="AMINACHANNEL"/>
</dbReference>
<keyword evidence="9 11" id="KW-0739">Sodium transport</keyword>
<evidence type="ECO:0000256" key="8">
    <source>
        <dbReference type="ARBA" id="ARBA00023136"/>
    </source>
</evidence>
<evidence type="ECO:0000256" key="10">
    <source>
        <dbReference type="ARBA" id="ARBA00023303"/>
    </source>
</evidence>
<dbReference type="PANTHER" id="PTHR11690">
    <property type="entry name" value="AMILORIDE-SENSITIVE SODIUM CHANNEL-RELATED"/>
    <property type="match status" value="1"/>
</dbReference>